<feature type="non-terminal residue" evidence="1">
    <location>
        <position position="1"/>
    </location>
</feature>
<reference evidence="1 2" key="1">
    <citation type="submission" date="2017-06" db="EMBL/GenBank/DDBJ databases">
        <title>A platform for efficient transgenesis in Macrostomum lignano, a flatworm model organism for stem cell research.</title>
        <authorList>
            <person name="Berezikov E."/>
        </authorList>
    </citation>
    <scope>NUCLEOTIDE SEQUENCE [LARGE SCALE GENOMIC DNA]</scope>
    <source>
        <strain evidence="1">DV1</strain>
        <tissue evidence="1">Whole organism</tissue>
    </source>
</reference>
<gene>
    <name evidence="1" type="ORF">BOX15_Mlig008909g1</name>
</gene>
<dbReference type="GO" id="GO:0097191">
    <property type="term" value="P:extrinsic apoptotic signaling pathway"/>
    <property type="evidence" value="ECO:0007669"/>
    <property type="project" value="TreeGrafter"/>
</dbReference>
<protein>
    <submittedName>
        <fullName evidence="1">Uncharacterized protein</fullName>
    </submittedName>
</protein>
<evidence type="ECO:0000313" key="1">
    <source>
        <dbReference type="EMBL" id="PAA51806.1"/>
    </source>
</evidence>
<dbReference type="PANTHER" id="PTHR14365">
    <property type="entry name" value="APOPTOSIS REGULATORY PROTEIN SIVA"/>
    <property type="match status" value="1"/>
</dbReference>
<accession>A0A267DRL9</accession>
<dbReference type="Pfam" id="PF05458">
    <property type="entry name" value="Siva"/>
    <property type="match status" value="1"/>
</dbReference>
<evidence type="ECO:0000313" key="2">
    <source>
        <dbReference type="Proteomes" id="UP000215902"/>
    </source>
</evidence>
<dbReference type="OrthoDB" id="60860at2759"/>
<comment type="caution">
    <text evidence="1">The sequence shown here is derived from an EMBL/GenBank/DDBJ whole genome shotgun (WGS) entry which is preliminary data.</text>
</comment>
<sequence>IKMPKRSCPFADNANQLKVRVSQKLVDTGVNAEQNMSAVYDRTLKLLNNGARKFYNPSAEDSSRLELQARDSVELLEVSETAESNADVGAAANQSKLEQFGFVRSPTKSAH</sequence>
<dbReference type="Proteomes" id="UP000215902">
    <property type="component" value="Unassembled WGS sequence"/>
</dbReference>
<dbReference type="InterPro" id="IPR022773">
    <property type="entry name" value="Siva"/>
</dbReference>
<dbReference type="GO" id="GO:0005175">
    <property type="term" value="F:CD27 receptor binding"/>
    <property type="evidence" value="ECO:0007669"/>
    <property type="project" value="TreeGrafter"/>
</dbReference>
<dbReference type="EMBL" id="NIVC01003354">
    <property type="protein sequence ID" value="PAA51806.1"/>
    <property type="molecule type" value="Genomic_DNA"/>
</dbReference>
<keyword evidence="2" id="KW-1185">Reference proteome</keyword>
<proteinExistence type="predicted"/>
<dbReference type="PANTHER" id="PTHR14365:SF1">
    <property type="entry name" value="APOPTOSIS REGULATORY PROTEIN SIVA"/>
    <property type="match status" value="1"/>
</dbReference>
<organism evidence="1 2">
    <name type="scientific">Macrostomum lignano</name>
    <dbReference type="NCBI Taxonomy" id="282301"/>
    <lineage>
        <taxon>Eukaryota</taxon>
        <taxon>Metazoa</taxon>
        <taxon>Spiralia</taxon>
        <taxon>Lophotrochozoa</taxon>
        <taxon>Platyhelminthes</taxon>
        <taxon>Rhabditophora</taxon>
        <taxon>Macrostomorpha</taxon>
        <taxon>Macrostomida</taxon>
        <taxon>Macrostomidae</taxon>
        <taxon>Macrostomum</taxon>
    </lineage>
</organism>
<dbReference type="AlphaFoldDB" id="A0A267DRL9"/>
<name>A0A267DRL9_9PLAT</name>